<dbReference type="Proteomes" id="UP000035680">
    <property type="component" value="Unassembled WGS sequence"/>
</dbReference>
<accession>A0A0K0FLE1</accession>
<dbReference type="AlphaFoldDB" id="A0A0K0FLE1"/>
<reference evidence="3" key="2">
    <citation type="submission" date="2015-08" db="UniProtKB">
        <authorList>
            <consortium name="WormBaseParasite"/>
        </authorList>
    </citation>
    <scope>IDENTIFICATION</scope>
</reference>
<proteinExistence type="predicted"/>
<evidence type="ECO:0000313" key="2">
    <source>
        <dbReference type="Proteomes" id="UP000035680"/>
    </source>
</evidence>
<keyword evidence="1" id="KW-0175">Coiled coil</keyword>
<sequence>MITTTIVSETYTETEANEIIPIAVDSKKLQNRLESLRQRLKLYKKNKEEVVREMCEVGENIKTTQEVVQKKQLMIDEINSGMNMILKETQKWIDLWNKEERRLRIEKNAKDLTENYLQVDQLSIYIMHLREVILKKRTLIEEREIDLENQKKHNKIAVDEIKNEILYLKKEIAMIKNNPNLKK</sequence>
<feature type="coiled-coil region" evidence="1">
    <location>
        <begin position="26"/>
        <end position="53"/>
    </location>
</feature>
<protein>
    <submittedName>
        <fullName evidence="3">Uncharacterized protein</fullName>
    </submittedName>
</protein>
<organism evidence="2 3">
    <name type="scientific">Strongyloides venezuelensis</name>
    <name type="common">Threadworm</name>
    <dbReference type="NCBI Taxonomy" id="75913"/>
    <lineage>
        <taxon>Eukaryota</taxon>
        <taxon>Metazoa</taxon>
        <taxon>Ecdysozoa</taxon>
        <taxon>Nematoda</taxon>
        <taxon>Chromadorea</taxon>
        <taxon>Rhabditida</taxon>
        <taxon>Tylenchina</taxon>
        <taxon>Panagrolaimomorpha</taxon>
        <taxon>Strongyloidoidea</taxon>
        <taxon>Strongyloididae</taxon>
        <taxon>Strongyloides</taxon>
    </lineage>
</organism>
<name>A0A0K0FLE1_STRVS</name>
<evidence type="ECO:0000313" key="3">
    <source>
        <dbReference type="WBParaSite" id="SVE_0985600.1"/>
    </source>
</evidence>
<keyword evidence="2" id="KW-1185">Reference proteome</keyword>
<evidence type="ECO:0000256" key="1">
    <source>
        <dbReference type="SAM" id="Coils"/>
    </source>
</evidence>
<dbReference type="WBParaSite" id="SVE_0985600.1">
    <property type="protein sequence ID" value="SVE_0985600.1"/>
    <property type="gene ID" value="SVE_0985600"/>
</dbReference>
<reference evidence="2" key="1">
    <citation type="submission" date="2014-07" db="EMBL/GenBank/DDBJ databases">
        <authorList>
            <person name="Martin A.A"/>
            <person name="De Silva N."/>
        </authorList>
    </citation>
    <scope>NUCLEOTIDE SEQUENCE</scope>
</reference>